<evidence type="ECO:0000256" key="3">
    <source>
        <dbReference type="ARBA" id="ARBA00022801"/>
    </source>
</evidence>
<feature type="signal peptide" evidence="4">
    <location>
        <begin position="1"/>
        <end position="23"/>
    </location>
</feature>
<dbReference type="PANTHER" id="PTHR43343:SF3">
    <property type="entry name" value="PROTEASE DO-LIKE 8, CHLOROPLASTIC"/>
    <property type="match status" value="1"/>
</dbReference>
<gene>
    <name evidence="5" type="ORF">NIES4072_04830</name>
</gene>
<sequence>MKQFNSLIIAILSTCFLLPITNAATSQQVANQPTSLLASTLSPEKIRQLAQAVTIKVLSNRKGGSGVLINKQGTTYTVLTNAHVISNKESHRIQTPDGKIYTATVISQGDSLKGNDLAVLQFQSQEKYQIVALAITSEVSENQSVFTAGFPEDSQELVINNGKISLLSTQPLVGGYQIGYTNEIRQGMSGGALLNQAGELIGINGLTNNAILNEAYSYQDGTRPSAEQIQQLRQLSFAVPIQTLAQVAPNLAIIPPQWRNQQQPTRPASKTFVEKVDSIAQQITVRIDSKNNGNGSGVIIAKQGDTYYVATALHVVKNPDNYKIIAPDGKQYAVQQSNIFKSEGLDAAVVKFTSNQTYAVARIAKYNLYYSWKKP</sequence>
<dbReference type="AlphaFoldDB" id="A0A2R5FEG5"/>
<dbReference type="InterPro" id="IPR009003">
    <property type="entry name" value="Peptidase_S1_PA"/>
</dbReference>
<dbReference type="InterPro" id="IPR043504">
    <property type="entry name" value="Peptidase_S1_PA_chymotrypsin"/>
</dbReference>
<keyword evidence="3" id="KW-0378">Hydrolase</keyword>
<dbReference type="OrthoDB" id="435074at2"/>
<keyword evidence="6" id="KW-1185">Reference proteome</keyword>
<evidence type="ECO:0000256" key="1">
    <source>
        <dbReference type="ARBA" id="ARBA00010541"/>
    </source>
</evidence>
<protein>
    <submittedName>
        <fullName evidence="5">TPR domain protein</fullName>
    </submittedName>
</protein>
<accession>A0A2R5FEG5</accession>
<dbReference type="Gene3D" id="2.40.10.10">
    <property type="entry name" value="Trypsin-like serine proteases"/>
    <property type="match status" value="3"/>
</dbReference>
<evidence type="ECO:0000256" key="4">
    <source>
        <dbReference type="SAM" id="SignalP"/>
    </source>
</evidence>
<dbReference type="GO" id="GO:0008233">
    <property type="term" value="F:peptidase activity"/>
    <property type="evidence" value="ECO:0007669"/>
    <property type="project" value="UniProtKB-KW"/>
</dbReference>
<dbReference type="EMBL" id="BDUD01000001">
    <property type="protein sequence ID" value="GBG16837.1"/>
    <property type="molecule type" value="Genomic_DNA"/>
</dbReference>
<dbReference type="Pfam" id="PF13365">
    <property type="entry name" value="Trypsin_2"/>
    <property type="match status" value="2"/>
</dbReference>
<dbReference type="PANTHER" id="PTHR43343">
    <property type="entry name" value="PEPTIDASE S12"/>
    <property type="match status" value="1"/>
</dbReference>
<organism evidence="5 6">
    <name type="scientific">Nostoc commune NIES-4072</name>
    <dbReference type="NCBI Taxonomy" id="2005467"/>
    <lineage>
        <taxon>Bacteria</taxon>
        <taxon>Bacillati</taxon>
        <taxon>Cyanobacteriota</taxon>
        <taxon>Cyanophyceae</taxon>
        <taxon>Nostocales</taxon>
        <taxon>Nostocaceae</taxon>
        <taxon>Nostoc</taxon>
    </lineage>
</organism>
<dbReference type="RefSeq" id="WP_109007151.1">
    <property type="nucleotide sequence ID" value="NZ_BDUD01000001.1"/>
</dbReference>
<evidence type="ECO:0000313" key="5">
    <source>
        <dbReference type="EMBL" id="GBG16837.1"/>
    </source>
</evidence>
<comment type="caution">
    <text evidence="5">The sequence shown here is derived from an EMBL/GenBank/DDBJ whole genome shotgun (WGS) entry which is preliminary data.</text>
</comment>
<keyword evidence="4" id="KW-0732">Signal</keyword>
<name>A0A2R5FEG5_NOSCO</name>
<keyword evidence="2" id="KW-0645">Protease</keyword>
<dbReference type="InterPro" id="IPR051201">
    <property type="entry name" value="Chloro_Bact_Ser_Proteases"/>
</dbReference>
<dbReference type="SUPFAM" id="SSF50494">
    <property type="entry name" value="Trypsin-like serine proteases"/>
    <property type="match status" value="2"/>
</dbReference>
<proteinExistence type="inferred from homology"/>
<comment type="similarity">
    <text evidence="1">Belongs to the peptidase S1C family.</text>
</comment>
<feature type="chain" id="PRO_5015321564" evidence="4">
    <location>
        <begin position="24"/>
        <end position="375"/>
    </location>
</feature>
<reference evidence="5 6" key="1">
    <citation type="submission" date="2017-06" db="EMBL/GenBank/DDBJ databases">
        <title>Genome sequencing of cyanobaciteial culture collection at National Institute for Environmental Studies (NIES).</title>
        <authorList>
            <person name="Hirose Y."/>
            <person name="Shimura Y."/>
            <person name="Fujisawa T."/>
            <person name="Nakamura Y."/>
            <person name="Kawachi M."/>
        </authorList>
    </citation>
    <scope>NUCLEOTIDE SEQUENCE [LARGE SCALE GENOMIC DNA]</scope>
    <source>
        <strain evidence="5 6">NIES-4072</strain>
    </source>
</reference>
<dbReference type="GO" id="GO:0006508">
    <property type="term" value="P:proteolysis"/>
    <property type="evidence" value="ECO:0007669"/>
    <property type="project" value="UniProtKB-KW"/>
</dbReference>
<dbReference type="Proteomes" id="UP000245124">
    <property type="component" value="Unassembled WGS sequence"/>
</dbReference>
<evidence type="ECO:0000313" key="6">
    <source>
        <dbReference type="Proteomes" id="UP000245124"/>
    </source>
</evidence>
<evidence type="ECO:0000256" key="2">
    <source>
        <dbReference type="ARBA" id="ARBA00022670"/>
    </source>
</evidence>